<dbReference type="AlphaFoldDB" id="A0A6A5YXY5"/>
<sequence length="537" mass="57849">MSVFSVTPKAGNPVTNEVFDAVLTSLKVTLKHEEKEDYRKLLAVFHESADELMAIPDFDPETDTTRFPRENVHFPEKKDNEYGAWAWKVHIEDKSPQTKEDGLLKGKTVALKDNIAVKDVPMLLGTDFIKGYVPKLDATVATRVFTAGGTIEGKAVCENLCHSATSHSAPTGVVENPRAKGYSAGGSSSGCGVLVALGEVDMAIGADQGGSVRIPACNCGIVGFKPTFGLIPYTGCGSNEPTNDHLGPMTRTVLDCAALLEAVAGTDDIDDRGFAAPAPGDVPQYYANLKGRKEPKDLQGLRIGIISESLMGAVVDPRVKETFLTAAEGFRKLGATVEDVSIPIHKKGPAIWTGVSKVGGYLNKTSGAFGRRGHQMWDLNALMHPLKQENWDDAYVSTKNIYLNGAYAATTFPHLLAKATNLSRQLRTAYDSVLQNYDVLITPTLPYIATSHAPENATPLDQIAKQVGLTSNTCQFNQTGHPALTLPVGLLEIEEGPLKGSGVKLPVGLQIVGKWWGDEVVLRTAYAWELGNEWESM</sequence>
<dbReference type="PANTHER" id="PTHR11895:SF83">
    <property type="entry name" value="AMIDASE"/>
    <property type="match status" value="1"/>
</dbReference>
<accession>A0A6A5YXY5</accession>
<dbReference type="PROSITE" id="PS00571">
    <property type="entry name" value="AMIDASES"/>
    <property type="match status" value="1"/>
</dbReference>
<keyword evidence="4" id="KW-1185">Reference proteome</keyword>
<dbReference type="Gene3D" id="3.90.1300.10">
    <property type="entry name" value="Amidase signature (AS) domain"/>
    <property type="match status" value="1"/>
</dbReference>
<evidence type="ECO:0000256" key="1">
    <source>
        <dbReference type="ARBA" id="ARBA00009199"/>
    </source>
</evidence>
<evidence type="ECO:0000313" key="3">
    <source>
        <dbReference type="EMBL" id="KAF2110968.1"/>
    </source>
</evidence>
<dbReference type="InterPro" id="IPR000120">
    <property type="entry name" value="Amidase"/>
</dbReference>
<reference evidence="3" key="1">
    <citation type="journal article" date="2020" name="Stud. Mycol.">
        <title>101 Dothideomycetes genomes: a test case for predicting lifestyles and emergence of pathogens.</title>
        <authorList>
            <person name="Haridas S."/>
            <person name="Albert R."/>
            <person name="Binder M."/>
            <person name="Bloem J."/>
            <person name="Labutti K."/>
            <person name="Salamov A."/>
            <person name="Andreopoulos B."/>
            <person name="Baker S."/>
            <person name="Barry K."/>
            <person name="Bills G."/>
            <person name="Bluhm B."/>
            <person name="Cannon C."/>
            <person name="Castanera R."/>
            <person name="Culley D."/>
            <person name="Daum C."/>
            <person name="Ezra D."/>
            <person name="Gonzalez J."/>
            <person name="Henrissat B."/>
            <person name="Kuo A."/>
            <person name="Liang C."/>
            <person name="Lipzen A."/>
            <person name="Lutzoni F."/>
            <person name="Magnuson J."/>
            <person name="Mondo S."/>
            <person name="Nolan M."/>
            <person name="Ohm R."/>
            <person name="Pangilinan J."/>
            <person name="Park H.-J."/>
            <person name="Ramirez L."/>
            <person name="Alfaro M."/>
            <person name="Sun H."/>
            <person name="Tritt A."/>
            <person name="Yoshinaga Y."/>
            <person name="Zwiers L.-H."/>
            <person name="Turgeon B."/>
            <person name="Goodwin S."/>
            <person name="Spatafora J."/>
            <person name="Crous P."/>
            <person name="Grigoriev I."/>
        </authorList>
    </citation>
    <scope>NUCLEOTIDE SEQUENCE</scope>
    <source>
        <strain evidence="3">CBS 627.86</strain>
    </source>
</reference>
<proteinExistence type="inferred from homology"/>
<dbReference type="InterPro" id="IPR023631">
    <property type="entry name" value="Amidase_dom"/>
</dbReference>
<dbReference type="GO" id="GO:0003824">
    <property type="term" value="F:catalytic activity"/>
    <property type="evidence" value="ECO:0007669"/>
    <property type="project" value="InterPro"/>
</dbReference>
<comment type="similarity">
    <text evidence="1">Belongs to the amidase family.</text>
</comment>
<dbReference type="EMBL" id="ML977336">
    <property type="protein sequence ID" value="KAF2110968.1"/>
    <property type="molecule type" value="Genomic_DNA"/>
</dbReference>
<gene>
    <name evidence="3" type="ORF">BDV96DRAFT_193590</name>
</gene>
<organism evidence="3 4">
    <name type="scientific">Lophiotrema nucula</name>
    <dbReference type="NCBI Taxonomy" id="690887"/>
    <lineage>
        <taxon>Eukaryota</taxon>
        <taxon>Fungi</taxon>
        <taxon>Dikarya</taxon>
        <taxon>Ascomycota</taxon>
        <taxon>Pezizomycotina</taxon>
        <taxon>Dothideomycetes</taxon>
        <taxon>Pleosporomycetidae</taxon>
        <taxon>Pleosporales</taxon>
        <taxon>Lophiotremataceae</taxon>
        <taxon>Lophiotrema</taxon>
    </lineage>
</organism>
<protein>
    <submittedName>
        <fullName evidence="3">Amidase signature domain-containing protein</fullName>
    </submittedName>
</protein>
<dbReference type="Pfam" id="PF01425">
    <property type="entry name" value="Amidase"/>
    <property type="match status" value="1"/>
</dbReference>
<dbReference type="OrthoDB" id="1879366at2759"/>
<dbReference type="SUPFAM" id="SSF75304">
    <property type="entry name" value="Amidase signature (AS) enzymes"/>
    <property type="match status" value="1"/>
</dbReference>
<evidence type="ECO:0000313" key="4">
    <source>
        <dbReference type="Proteomes" id="UP000799770"/>
    </source>
</evidence>
<name>A0A6A5YXY5_9PLEO</name>
<dbReference type="PANTHER" id="PTHR11895">
    <property type="entry name" value="TRANSAMIDASE"/>
    <property type="match status" value="1"/>
</dbReference>
<feature type="domain" description="Amidase" evidence="2">
    <location>
        <begin position="93"/>
        <end position="522"/>
    </location>
</feature>
<evidence type="ECO:0000259" key="2">
    <source>
        <dbReference type="Pfam" id="PF01425"/>
    </source>
</evidence>
<dbReference type="Proteomes" id="UP000799770">
    <property type="component" value="Unassembled WGS sequence"/>
</dbReference>
<dbReference type="InterPro" id="IPR020556">
    <property type="entry name" value="Amidase_CS"/>
</dbReference>
<dbReference type="InterPro" id="IPR036928">
    <property type="entry name" value="AS_sf"/>
</dbReference>